<protein>
    <recommendedName>
        <fullName evidence="4">Putative pterin-4-alpha-carbinolamine dehydratase</fullName>
        <shortName evidence="4">PHS</shortName>
        <ecNumber evidence="4">4.2.1.96</ecNumber>
    </recommendedName>
    <alternativeName>
        <fullName evidence="4">4-alpha-hydroxy-tetrahydropterin dehydratase</fullName>
    </alternativeName>
    <alternativeName>
        <fullName evidence="4">Pterin carbinolamine dehydratase</fullName>
        <shortName evidence="4">PCD</shortName>
    </alternativeName>
</protein>
<dbReference type="PANTHER" id="PTHR12599">
    <property type="entry name" value="PTERIN-4-ALPHA-CARBINOLAMINE DEHYDRATASE"/>
    <property type="match status" value="1"/>
</dbReference>
<dbReference type="EMBL" id="BAAATJ010000026">
    <property type="protein sequence ID" value="GAA2411837.1"/>
    <property type="molecule type" value="Genomic_DNA"/>
</dbReference>
<name>A0ABP5VTY8_9ACTN</name>
<comment type="similarity">
    <text evidence="2 4">Belongs to the pterin-4-alpha-carbinolamine dehydratase family.</text>
</comment>
<dbReference type="SUPFAM" id="SSF55248">
    <property type="entry name" value="PCD-like"/>
    <property type="match status" value="1"/>
</dbReference>
<dbReference type="NCBIfam" id="NF002017">
    <property type="entry name" value="PRK00823.1-2"/>
    <property type="match status" value="1"/>
</dbReference>
<evidence type="ECO:0000313" key="6">
    <source>
        <dbReference type="Proteomes" id="UP001500058"/>
    </source>
</evidence>
<evidence type="ECO:0000256" key="4">
    <source>
        <dbReference type="HAMAP-Rule" id="MF_00434"/>
    </source>
</evidence>
<keyword evidence="3 4" id="KW-0456">Lyase</keyword>
<evidence type="ECO:0000313" key="5">
    <source>
        <dbReference type="EMBL" id="GAA2411837.1"/>
    </source>
</evidence>
<reference evidence="6" key="1">
    <citation type="journal article" date="2019" name="Int. J. Syst. Evol. Microbiol.">
        <title>The Global Catalogue of Microorganisms (GCM) 10K type strain sequencing project: providing services to taxonomists for standard genome sequencing and annotation.</title>
        <authorList>
            <consortium name="The Broad Institute Genomics Platform"/>
            <consortium name="The Broad Institute Genome Sequencing Center for Infectious Disease"/>
            <person name="Wu L."/>
            <person name="Ma J."/>
        </authorList>
    </citation>
    <scope>NUCLEOTIDE SEQUENCE [LARGE SCALE GENOMIC DNA]</scope>
    <source>
        <strain evidence="6">JCM 6921</strain>
    </source>
</reference>
<gene>
    <name evidence="5" type="ORF">GCM10010420_46120</name>
</gene>
<proteinExistence type="inferred from homology"/>
<dbReference type="Pfam" id="PF01329">
    <property type="entry name" value="Pterin_4a"/>
    <property type="match status" value="1"/>
</dbReference>
<accession>A0ABP5VTY8</accession>
<dbReference type="CDD" id="cd00488">
    <property type="entry name" value="PCD_DCoH"/>
    <property type="match status" value="1"/>
</dbReference>
<dbReference type="Gene3D" id="3.30.1360.20">
    <property type="entry name" value="Transcriptional coactivator/pterin dehydratase"/>
    <property type="match status" value="1"/>
</dbReference>
<evidence type="ECO:0000256" key="1">
    <source>
        <dbReference type="ARBA" id="ARBA00001554"/>
    </source>
</evidence>
<dbReference type="PANTHER" id="PTHR12599:SF0">
    <property type="entry name" value="PTERIN-4-ALPHA-CARBINOLAMINE DEHYDRATASE"/>
    <property type="match status" value="1"/>
</dbReference>
<comment type="catalytic activity">
    <reaction evidence="1 4">
        <text>(4aS,6R)-4a-hydroxy-L-erythro-5,6,7,8-tetrahydrobiopterin = (6R)-L-erythro-6,7-dihydrobiopterin + H2O</text>
        <dbReference type="Rhea" id="RHEA:11920"/>
        <dbReference type="ChEBI" id="CHEBI:15377"/>
        <dbReference type="ChEBI" id="CHEBI:15642"/>
        <dbReference type="ChEBI" id="CHEBI:43120"/>
        <dbReference type="EC" id="4.2.1.96"/>
    </reaction>
</comment>
<dbReference type="RefSeq" id="WP_344633021.1">
    <property type="nucleotide sequence ID" value="NZ_BAAATJ010000026.1"/>
</dbReference>
<dbReference type="Proteomes" id="UP001500058">
    <property type="component" value="Unassembled WGS sequence"/>
</dbReference>
<sequence length="103" mass="11554">MPPKPLTPEEIDSALAELPGWEWDRERDLLKRSYSFARHLQAAATVIHVAEIQDELDHHADLLLGYNTLWVSVNTHSVGGKVTALDVRLARRIEEIAPAHGAR</sequence>
<keyword evidence="6" id="KW-1185">Reference proteome</keyword>
<dbReference type="HAMAP" id="MF_00434">
    <property type="entry name" value="Pterin_4_alpha"/>
    <property type="match status" value="1"/>
</dbReference>
<dbReference type="InterPro" id="IPR036428">
    <property type="entry name" value="PCD_sf"/>
</dbReference>
<evidence type="ECO:0000256" key="3">
    <source>
        <dbReference type="ARBA" id="ARBA00023239"/>
    </source>
</evidence>
<evidence type="ECO:0000256" key="2">
    <source>
        <dbReference type="ARBA" id="ARBA00006472"/>
    </source>
</evidence>
<dbReference type="EC" id="4.2.1.96" evidence="4"/>
<organism evidence="5 6">
    <name type="scientific">Streptomyces glaucosporus</name>
    <dbReference type="NCBI Taxonomy" id="284044"/>
    <lineage>
        <taxon>Bacteria</taxon>
        <taxon>Bacillati</taxon>
        <taxon>Actinomycetota</taxon>
        <taxon>Actinomycetes</taxon>
        <taxon>Kitasatosporales</taxon>
        <taxon>Streptomycetaceae</taxon>
        <taxon>Streptomyces</taxon>
    </lineage>
</organism>
<comment type="caution">
    <text evidence="5">The sequence shown here is derived from an EMBL/GenBank/DDBJ whole genome shotgun (WGS) entry which is preliminary data.</text>
</comment>
<dbReference type="InterPro" id="IPR001533">
    <property type="entry name" value="Pterin_deHydtase"/>
</dbReference>